<dbReference type="InterPro" id="IPR036458">
    <property type="entry name" value="Na:dicarbo_symporter_sf"/>
</dbReference>
<evidence type="ECO:0000256" key="4">
    <source>
        <dbReference type="ARBA" id="ARBA00022692"/>
    </source>
</evidence>
<keyword evidence="2" id="KW-0813">Transport</keyword>
<sequence>MGLTKKIVLAMIAGIAVGLLFNFLNTSQILGEGVTGFINNYLTNGLFDIVGKIFIASLKLMVVPLVLVSLICGACALSEGSRVGVLAGKTLLLYLVTTAIAISLALLLALVIQPGAGMEGMATGATFEPKPAPPLSEMLVNIFPTNPVDAMAKGNMLQIIVFALLMGYAISRSGKPGQRIAGFFNDLNEVIMRMVSVLMVFAPYGVFALLANKIAQLGLDAILQLLKYFLVVLGALLLHAFGVYPLLLKLLSGLNPVKLLKKMRPAMVFAFSTASSAATIPVTLSTVEKRLGVDNKVASFTIPLGATINMDGTAIMQGVATVFISQLYGIEIGLMGYLTVILTATLASIGTAGVPGVGLIMLAMVLQQVGLPLEGIAIVMGVDRLLDMVRTAVNITGDAVVSAIVAKSEGALHLDTFNDDTYHSVMDNGQERGRSAIS</sequence>
<feature type="transmembrane region" description="Helical" evidence="8">
    <location>
        <begin position="190"/>
        <end position="210"/>
    </location>
</feature>
<organism evidence="9 10">
    <name type="scientific">Microbulbifer pacificus</name>
    <dbReference type="NCBI Taxonomy" id="407164"/>
    <lineage>
        <taxon>Bacteria</taxon>
        <taxon>Pseudomonadati</taxon>
        <taxon>Pseudomonadota</taxon>
        <taxon>Gammaproteobacteria</taxon>
        <taxon>Cellvibrionales</taxon>
        <taxon>Microbulbiferaceae</taxon>
        <taxon>Microbulbifer</taxon>
    </lineage>
</organism>
<accession>A0AAU0MX51</accession>
<feature type="transmembrane region" description="Helical" evidence="8">
    <location>
        <begin position="337"/>
        <end position="366"/>
    </location>
</feature>
<keyword evidence="4 8" id="KW-0812">Transmembrane</keyword>
<dbReference type="PANTHER" id="PTHR42865">
    <property type="entry name" value="PROTON/GLUTAMATE-ASPARTATE SYMPORTER"/>
    <property type="match status" value="1"/>
</dbReference>
<feature type="transmembrane region" description="Helical" evidence="8">
    <location>
        <begin position="7"/>
        <end position="24"/>
    </location>
</feature>
<evidence type="ECO:0000256" key="1">
    <source>
        <dbReference type="ARBA" id="ARBA00004651"/>
    </source>
</evidence>
<keyword evidence="7 8" id="KW-0472">Membrane</keyword>
<evidence type="ECO:0000256" key="5">
    <source>
        <dbReference type="ARBA" id="ARBA00022847"/>
    </source>
</evidence>
<keyword evidence="5" id="KW-0769">Symport</keyword>
<evidence type="ECO:0000256" key="2">
    <source>
        <dbReference type="ARBA" id="ARBA00022448"/>
    </source>
</evidence>
<feature type="transmembrane region" description="Helical" evidence="8">
    <location>
        <begin position="268"/>
        <end position="287"/>
    </location>
</feature>
<evidence type="ECO:0000256" key="3">
    <source>
        <dbReference type="ARBA" id="ARBA00022475"/>
    </source>
</evidence>
<keyword evidence="6 8" id="KW-1133">Transmembrane helix</keyword>
<evidence type="ECO:0000256" key="8">
    <source>
        <dbReference type="SAM" id="Phobius"/>
    </source>
</evidence>
<dbReference type="GO" id="GO:0015293">
    <property type="term" value="F:symporter activity"/>
    <property type="evidence" value="ECO:0007669"/>
    <property type="project" value="UniProtKB-KW"/>
</dbReference>
<name>A0AAU0MX51_9GAMM</name>
<reference evidence="9 10" key="1">
    <citation type="submission" date="2023-10" db="EMBL/GenBank/DDBJ databases">
        <title>Description of Microbulbifer bruguierae sp. nov., isolated from the sediments of mangrove plant Bruguiera sexangula and comparative genomic analyses of the genus Microbulbifer.</title>
        <authorList>
            <person name="Long M."/>
        </authorList>
    </citation>
    <scope>NUCLEOTIDE SEQUENCE [LARGE SCALE GENOMIC DNA]</scope>
    <source>
        <strain evidence="9 10">SPO729</strain>
    </source>
</reference>
<dbReference type="GO" id="GO:0006835">
    <property type="term" value="P:dicarboxylic acid transport"/>
    <property type="evidence" value="ECO:0007669"/>
    <property type="project" value="TreeGrafter"/>
</dbReference>
<gene>
    <name evidence="9" type="ORF">R5R33_09890</name>
</gene>
<dbReference type="Proteomes" id="UP001302477">
    <property type="component" value="Chromosome"/>
</dbReference>
<evidence type="ECO:0000313" key="10">
    <source>
        <dbReference type="Proteomes" id="UP001302477"/>
    </source>
</evidence>
<feature type="transmembrane region" description="Helical" evidence="8">
    <location>
        <begin position="91"/>
        <end position="112"/>
    </location>
</feature>
<dbReference type="FunFam" id="1.10.3860.10:FF:000001">
    <property type="entry name" value="C4-dicarboxylate transport protein"/>
    <property type="match status" value="1"/>
</dbReference>
<keyword evidence="10" id="KW-1185">Reference proteome</keyword>
<keyword evidence="3" id="KW-1003">Cell membrane</keyword>
<dbReference type="EMBL" id="CP137555">
    <property type="protein sequence ID" value="WOX04053.1"/>
    <property type="molecule type" value="Genomic_DNA"/>
</dbReference>
<dbReference type="AlphaFoldDB" id="A0AAU0MX51"/>
<evidence type="ECO:0000313" key="9">
    <source>
        <dbReference type="EMBL" id="WOX04053.1"/>
    </source>
</evidence>
<dbReference type="KEGG" id="mpaf:R5R33_09890"/>
<dbReference type="PRINTS" id="PR00173">
    <property type="entry name" value="EDTRNSPORT"/>
</dbReference>
<proteinExistence type="predicted"/>
<evidence type="ECO:0000256" key="6">
    <source>
        <dbReference type="ARBA" id="ARBA00022989"/>
    </source>
</evidence>
<dbReference type="PANTHER" id="PTHR42865:SF7">
    <property type="entry name" value="PROTON_GLUTAMATE-ASPARTATE SYMPORTER"/>
    <property type="match status" value="1"/>
</dbReference>
<dbReference type="GO" id="GO:0005886">
    <property type="term" value="C:plasma membrane"/>
    <property type="evidence" value="ECO:0007669"/>
    <property type="project" value="UniProtKB-SubCell"/>
</dbReference>
<evidence type="ECO:0000256" key="7">
    <source>
        <dbReference type="ARBA" id="ARBA00023136"/>
    </source>
</evidence>
<feature type="transmembrane region" description="Helical" evidence="8">
    <location>
        <begin position="225"/>
        <end position="247"/>
    </location>
</feature>
<feature type="transmembrane region" description="Helical" evidence="8">
    <location>
        <begin position="53"/>
        <end position="79"/>
    </location>
</feature>
<comment type="subcellular location">
    <subcellularLocation>
        <location evidence="1">Cell membrane</location>
        <topology evidence="1">Multi-pass membrane protein</topology>
    </subcellularLocation>
</comment>
<dbReference type="SUPFAM" id="SSF118215">
    <property type="entry name" value="Proton glutamate symport protein"/>
    <property type="match status" value="1"/>
</dbReference>
<dbReference type="RefSeq" id="WP_318952534.1">
    <property type="nucleotide sequence ID" value="NZ_CP137555.1"/>
</dbReference>
<dbReference type="Gene3D" id="1.10.3860.10">
    <property type="entry name" value="Sodium:dicarboxylate symporter"/>
    <property type="match status" value="1"/>
</dbReference>
<protein>
    <submittedName>
        <fullName evidence="9">Dicarboxylate/amino acid:cation symporter</fullName>
    </submittedName>
</protein>
<dbReference type="InterPro" id="IPR001991">
    <property type="entry name" value="Na-dicarboxylate_symporter"/>
</dbReference>
<dbReference type="Pfam" id="PF00375">
    <property type="entry name" value="SDF"/>
    <property type="match status" value="1"/>
</dbReference>